<feature type="non-terminal residue" evidence="2">
    <location>
        <position position="1"/>
    </location>
</feature>
<evidence type="ECO:0000313" key="2">
    <source>
        <dbReference type="EMBL" id="OLQ03969.1"/>
    </source>
</evidence>
<proteinExistence type="predicted"/>
<dbReference type="EMBL" id="LSRX01000221">
    <property type="protein sequence ID" value="OLQ03969.1"/>
    <property type="molecule type" value="Genomic_DNA"/>
</dbReference>
<feature type="region of interest" description="Disordered" evidence="1">
    <location>
        <begin position="1"/>
        <end position="24"/>
    </location>
</feature>
<organism evidence="2 3">
    <name type="scientific">Symbiodinium microadriaticum</name>
    <name type="common">Dinoflagellate</name>
    <name type="synonym">Zooxanthella microadriatica</name>
    <dbReference type="NCBI Taxonomy" id="2951"/>
    <lineage>
        <taxon>Eukaryota</taxon>
        <taxon>Sar</taxon>
        <taxon>Alveolata</taxon>
        <taxon>Dinophyceae</taxon>
        <taxon>Suessiales</taxon>
        <taxon>Symbiodiniaceae</taxon>
        <taxon>Symbiodinium</taxon>
    </lineage>
</organism>
<keyword evidence="3" id="KW-1185">Reference proteome</keyword>
<evidence type="ECO:0000256" key="1">
    <source>
        <dbReference type="SAM" id="MobiDB-lite"/>
    </source>
</evidence>
<dbReference type="AlphaFoldDB" id="A0A1Q9E976"/>
<dbReference type="Proteomes" id="UP000186817">
    <property type="component" value="Unassembled WGS sequence"/>
</dbReference>
<reference evidence="2 3" key="1">
    <citation type="submission" date="2016-02" db="EMBL/GenBank/DDBJ databases">
        <title>Genome analysis of coral dinoflagellate symbionts highlights evolutionary adaptations to a symbiotic lifestyle.</title>
        <authorList>
            <person name="Aranda M."/>
            <person name="Li Y."/>
            <person name="Liew Y.J."/>
            <person name="Baumgarten S."/>
            <person name="Simakov O."/>
            <person name="Wilson M."/>
            <person name="Piel J."/>
            <person name="Ashoor H."/>
            <person name="Bougouffa S."/>
            <person name="Bajic V.B."/>
            <person name="Ryu T."/>
            <person name="Ravasi T."/>
            <person name="Bayer T."/>
            <person name="Micklem G."/>
            <person name="Kim H."/>
            <person name="Bhak J."/>
            <person name="Lajeunesse T.C."/>
            <person name="Voolstra C.R."/>
        </authorList>
    </citation>
    <scope>NUCLEOTIDE SEQUENCE [LARGE SCALE GENOMIC DNA]</scope>
    <source>
        <strain evidence="2 3">CCMP2467</strain>
    </source>
</reference>
<evidence type="ECO:0008006" key="4">
    <source>
        <dbReference type="Google" id="ProtNLM"/>
    </source>
</evidence>
<gene>
    <name evidence="2" type="ORF">AK812_SmicGene12981</name>
</gene>
<sequence length="59" mass="6069">DESEDIASGPVCGSARSNPHLPLGSDGEALLQIRRARAYQGEGCAKALAAEFLAKAPMA</sequence>
<evidence type="ECO:0000313" key="3">
    <source>
        <dbReference type="Proteomes" id="UP000186817"/>
    </source>
</evidence>
<protein>
    <recommendedName>
        <fullName evidence="4">N-acetyltransferase domain-containing protein</fullName>
    </recommendedName>
</protein>
<comment type="caution">
    <text evidence="2">The sequence shown here is derived from an EMBL/GenBank/DDBJ whole genome shotgun (WGS) entry which is preliminary data.</text>
</comment>
<name>A0A1Q9E976_SYMMI</name>
<accession>A0A1Q9E976</accession>